<name>A0A5C3QGC2_9AGAR</name>
<evidence type="ECO:0000313" key="3">
    <source>
        <dbReference type="EMBL" id="TFK97373.1"/>
    </source>
</evidence>
<dbReference type="PANTHER" id="PTHR28047:SF5">
    <property type="entry name" value="PROTEIN DCG1"/>
    <property type="match status" value="1"/>
</dbReference>
<dbReference type="EMBL" id="ML178848">
    <property type="protein sequence ID" value="TFK97373.1"/>
    <property type="molecule type" value="Genomic_DNA"/>
</dbReference>
<accession>A0A5C3QGC2</accession>
<dbReference type="OrthoDB" id="412018at2759"/>
<keyword evidence="4" id="KW-1185">Reference proteome</keyword>
<sequence length="256" mass="27194">MSSSSQPASASDANQPRRRKPLTLLVINPNSTVAITDGLRTSLQPLCPPDCTLEFITGPPDAPKGISNRTEGVESALKTWEVIKRDGWLEKADGFLVCCFSDHPLAHIISEHTPKPSMHILTSSIIHALLTSTRFSIITTGPLSTPQPHIDAAVHSVLGSTSSSRFASLRTVGLRVVDLKDESFDRALVRERMEDAARKVVEDGSDAIVLGCAGMAGMEGWVVEGARKAGLEGVKVVDGAKAGVVLLEAAVRLNGV</sequence>
<protein>
    <submittedName>
        <fullName evidence="3">Asp/Glu/hydantoin racemase</fullName>
    </submittedName>
</protein>
<feature type="region of interest" description="Disordered" evidence="2">
    <location>
        <begin position="1"/>
        <end position="22"/>
    </location>
</feature>
<dbReference type="InterPro" id="IPR052186">
    <property type="entry name" value="Hydantoin_racemase-like"/>
</dbReference>
<dbReference type="GO" id="GO:0047661">
    <property type="term" value="F:amino-acid racemase activity"/>
    <property type="evidence" value="ECO:0007669"/>
    <property type="project" value="InterPro"/>
</dbReference>
<dbReference type="PANTHER" id="PTHR28047">
    <property type="entry name" value="PROTEIN DCG1"/>
    <property type="match status" value="1"/>
</dbReference>
<dbReference type="InterPro" id="IPR015942">
    <property type="entry name" value="Asp/Glu/hydantoin_racemase"/>
</dbReference>
<gene>
    <name evidence="3" type="ORF">BDV98DRAFT_535504</name>
</gene>
<dbReference type="Pfam" id="PF01177">
    <property type="entry name" value="Asp_Glu_race"/>
    <property type="match status" value="1"/>
</dbReference>
<dbReference type="STRING" id="1884261.A0A5C3QGC2"/>
<feature type="compositionally biased region" description="Low complexity" evidence="2">
    <location>
        <begin position="1"/>
        <end position="13"/>
    </location>
</feature>
<reference evidence="3 4" key="1">
    <citation type="journal article" date="2019" name="Nat. Ecol. Evol.">
        <title>Megaphylogeny resolves global patterns of mushroom evolution.</title>
        <authorList>
            <person name="Varga T."/>
            <person name="Krizsan K."/>
            <person name="Foldi C."/>
            <person name="Dima B."/>
            <person name="Sanchez-Garcia M."/>
            <person name="Sanchez-Ramirez S."/>
            <person name="Szollosi G.J."/>
            <person name="Szarkandi J.G."/>
            <person name="Papp V."/>
            <person name="Albert L."/>
            <person name="Andreopoulos W."/>
            <person name="Angelini C."/>
            <person name="Antonin V."/>
            <person name="Barry K.W."/>
            <person name="Bougher N.L."/>
            <person name="Buchanan P."/>
            <person name="Buyck B."/>
            <person name="Bense V."/>
            <person name="Catcheside P."/>
            <person name="Chovatia M."/>
            <person name="Cooper J."/>
            <person name="Damon W."/>
            <person name="Desjardin D."/>
            <person name="Finy P."/>
            <person name="Geml J."/>
            <person name="Haridas S."/>
            <person name="Hughes K."/>
            <person name="Justo A."/>
            <person name="Karasinski D."/>
            <person name="Kautmanova I."/>
            <person name="Kiss B."/>
            <person name="Kocsube S."/>
            <person name="Kotiranta H."/>
            <person name="LaButti K.M."/>
            <person name="Lechner B.E."/>
            <person name="Liimatainen K."/>
            <person name="Lipzen A."/>
            <person name="Lukacs Z."/>
            <person name="Mihaltcheva S."/>
            <person name="Morgado L.N."/>
            <person name="Niskanen T."/>
            <person name="Noordeloos M.E."/>
            <person name="Ohm R.A."/>
            <person name="Ortiz-Santana B."/>
            <person name="Ovrebo C."/>
            <person name="Racz N."/>
            <person name="Riley R."/>
            <person name="Savchenko A."/>
            <person name="Shiryaev A."/>
            <person name="Soop K."/>
            <person name="Spirin V."/>
            <person name="Szebenyi C."/>
            <person name="Tomsovsky M."/>
            <person name="Tulloss R.E."/>
            <person name="Uehling J."/>
            <person name="Grigoriev I.V."/>
            <person name="Vagvolgyi C."/>
            <person name="Papp T."/>
            <person name="Martin F.M."/>
            <person name="Miettinen O."/>
            <person name="Hibbett D.S."/>
            <person name="Nagy L.G."/>
        </authorList>
    </citation>
    <scope>NUCLEOTIDE SEQUENCE [LARGE SCALE GENOMIC DNA]</scope>
    <source>
        <strain evidence="3 4">CBS 309.79</strain>
    </source>
</reference>
<dbReference type="Gene3D" id="3.40.50.12500">
    <property type="match status" value="1"/>
</dbReference>
<proteinExistence type="inferred from homology"/>
<organism evidence="3 4">
    <name type="scientific">Pterulicium gracile</name>
    <dbReference type="NCBI Taxonomy" id="1884261"/>
    <lineage>
        <taxon>Eukaryota</taxon>
        <taxon>Fungi</taxon>
        <taxon>Dikarya</taxon>
        <taxon>Basidiomycota</taxon>
        <taxon>Agaricomycotina</taxon>
        <taxon>Agaricomycetes</taxon>
        <taxon>Agaricomycetidae</taxon>
        <taxon>Agaricales</taxon>
        <taxon>Pleurotineae</taxon>
        <taxon>Pterulaceae</taxon>
        <taxon>Pterulicium</taxon>
    </lineage>
</organism>
<dbReference type="Proteomes" id="UP000305067">
    <property type="component" value="Unassembled WGS sequence"/>
</dbReference>
<comment type="similarity">
    <text evidence="1">Belongs to the HyuE racemase family.</text>
</comment>
<dbReference type="InterPro" id="IPR053714">
    <property type="entry name" value="Iso_Racemase_Enz_sf"/>
</dbReference>
<evidence type="ECO:0000256" key="1">
    <source>
        <dbReference type="ARBA" id="ARBA00038414"/>
    </source>
</evidence>
<dbReference type="AlphaFoldDB" id="A0A5C3QGC2"/>
<evidence type="ECO:0000313" key="4">
    <source>
        <dbReference type="Proteomes" id="UP000305067"/>
    </source>
</evidence>
<evidence type="ECO:0000256" key="2">
    <source>
        <dbReference type="SAM" id="MobiDB-lite"/>
    </source>
</evidence>